<organism evidence="2 3">
    <name type="scientific">Leptomonas seymouri</name>
    <dbReference type="NCBI Taxonomy" id="5684"/>
    <lineage>
        <taxon>Eukaryota</taxon>
        <taxon>Discoba</taxon>
        <taxon>Euglenozoa</taxon>
        <taxon>Kinetoplastea</taxon>
        <taxon>Metakinetoplastina</taxon>
        <taxon>Trypanosomatida</taxon>
        <taxon>Trypanosomatidae</taxon>
        <taxon>Leishmaniinae</taxon>
        <taxon>Leptomonas</taxon>
    </lineage>
</organism>
<reference evidence="2 3" key="1">
    <citation type="journal article" date="2015" name="PLoS Pathog.">
        <title>Leptomonas seymouri: Adaptations to the Dixenous Life Cycle Analyzed by Genome Sequencing, Transcriptome Profiling and Co-infection with Leishmania donovani.</title>
        <authorList>
            <person name="Kraeva N."/>
            <person name="Butenko A."/>
            <person name="Hlavacova J."/>
            <person name="Kostygov A."/>
            <person name="Myskova J."/>
            <person name="Grybchuk D."/>
            <person name="Lestinova T."/>
            <person name="Votypka J."/>
            <person name="Volf P."/>
            <person name="Opperdoes F."/>
            <person name="Flegontov P."/>
            <person name="Lukes J."/>
            <person name="Yurchenko V."/>
        </authorList>
    </citation>
    <scope>NUCLEOTIDE SEQUENCE [LARGE SCALE GENOMIC DNA]</scope>
    <source>
        <strain evidence="2 3">ATCC 30220</strain>
    </source>
</reference>
<evidence type="ECO:0000256" key="1">
    <source>
        <dbReference type="SAM" id="MobiDB-lite"/>
    </source>
</evidence>
<feature type="region of interest" description="Disordered" evidence="1">
    <location>
        <begin position="454"/>
        <end position="506"/>
    </location>
</feature>
<gene>
    <name evidence="2" type="ORF">ABL78_3146</name>
</gene>
<keyword evidence="3" id="KW-1185">Reference proteome</keyword>
<feature type="compositionally biased region" description="Basic and acidic residues" evidence="1">
    <location>
        <begin position="778"/>
        <end position="787"/>
    </location>
</feature>
<feature type="compositionally biased region" description="Polar residues" evidence="1">
    <location>
        <begin position="788"/>
        <end position="798"/>
    </location>
</feature>
<dbReference type="EMBL" id="LJSK01000074">
    <property type="protein sequence ID" value="KPI87788.1"/>
    <property type="molecule type" value="Genomic_DNA"/>
</dbReference>
<feature type="compositionally biased region" description="Low complexity" evidence="1">
    <location>
        <begin position="121"/>
        <end position="131"/>
    </location>
</feature>
<feature type="compositionally biased region" description="Low complexity" evidence="1">
    <location>
        <begin position="667"/>
        <end position="679"/>
    </location>
</feature>
<evidence type="ECO:0000313" key="2">
    <source>
        <dbReference type="EMBL" id="KPI87788.1"/>
    </source>
</evidence>
<protein>
    <submittedName>
        <fullName evidence="2">Uncharacterized protein</fullName>
    </submittedName>
</protein>
<feature type="region of interest" description="Disordered" evidence="1">
    <location>
        <begin position="332"/>
        <end position="377"/>
    </location>
</feature>
<feature type="compositionally biased region" description="Polar residues" evidence="1">
    <location>
        <begin position="9"/>
        <end position="28"/>
    </location>
</feature>
<dbReference type="VEuPathDB" id="TriTrypDB:Lsey_0074_0200"/>
<feature type="compositionally biased region" description="Polar residues" evidence="1">
    <location>
        <begin position="903"/>
        <end position="916"/>
    </location>
</feature>
<feature type="compositionally biased region" description="Basic and acidic residues" evidence="1">
    <location>
        <begin position="337"/>
        <end position="355"/>
    </location>
</feature>
<name>A0A0N1I6M1_LEPSE</name>
<sequence>MSAVYLQPSPHQSEASVNSPHSSPNRPVTTREKECTASGTPTDASLRPLCASHHDEFPSKGADNSSTSVCKSLNSGHGGASSFTNRSSLSGLSNSSGYYHPFCPPCKQMLKTYERTRDGDSSSMPSPSIDGSPRDSQLFTSRATAGAARVVPNPHTSSPVSVVRVAAWPLCWLMGGEGALPGFVDKAANGGDPATRLYSSFSADTLHDCASPLDFPVATRTEGTNGDEVSDARPTCFENFVASSSTAQSGLVKSQARAAVVLTTSSVGIPGSAAAIHHAKTPPPGVHARSEEETETAQCDAVRALAGVSLPFPAHVSQRAVAHTASGRSAAAALAHSEGKDHLKPVCSTKRDTKNYKRGSLNSKGSQPSSGRRPSCSSLATAALFPPSSIPPITLSPKVVIDHFHDAYRSTSANTSTAAAHESACTSYPPSALNVHSDGAHTQPIGLSEAFEKKEEKGEATTVMRSQQHSNSDDNIGSDEDGPPLLARTRFNTSEAPVEGEGGEEYGMAKNEVVAFAPLEMTPPVIECEEGLGEAWGTPIAAPTVLETAETTQARSPPDAAVVDGCDSPEAAVTLFLVTEVLSEPATGSADHMQGTISTSLIEMAEVCDCCRGDLEDAANGIGFAAAPPDGPSTPALSPPDKPEDEGDSRPLPTSPPLPAFAPPNTPSLISTPLSISPPEMNNSTSGNDGGSRPNSFPRRPPRALFSTLSTPPQPSLLDSDFNTPADVCIITKKCTSMASIVLVNGAAPYTSVLAHTCADSERNNAAEVPFEALPNTDKAEKADSKACRSSQPASLPESQGKDGLAQRVQQHVSQRIAQSYAQSCSHYLHYHSKPGSITHCFTGRESYPHRRSPEHYVWDDLDPEDGEAATEGVQRPVSDVELVTTSLIDCEGAMGIAMRPAPQSSVSSTHSFHQQPQRHHFSCGARHQKSS</sequence>
<dbReference type="OMA" id="YLHYHSK"/>
<feature type="region of interest" description="Disordered" evidence="1">
    <location>
        <begin position="769"/>
        <end position="805"/>
    </location>
</feature>
<feature type="region of interest" description="Disordered" evidence="1">
    <location>
        <begin position="901"/>
        <end position="932"/>
    </location>
</feature>
<dbReference type="AlphaFoldDB" id="A0A0N1I6M1"/>
<feature type="compositionally biased region" description="Polar residues" evidence="1">
    <location>
        <begin position="360"/>
        <end position="377"/>
    </location>
</feature>
<feature type="region of interest" description="Disordered" evidence="1">
    <location>
        <begin position="1"/>
        <end position="82"/>
    </location>
</feature>
<proteinExistence type="predicted"/>
<evidence type="ECO:0000313" key="3">
    <source>
        <dbReference type="Proteomes" id="UP000038009"/>
    </source>
</evidence>
<feature type="region of interest" description="Disordered" evidence="1">
    <location>
        <begin position="115"/>
        <end position="137"/>
    </location>
</feature>
<comment type="caution">
    <text evidence="2">The sequence shown here is derived from an EMBL/GenBank/DDBJ whole genome shotgun (WGS) entry which is preliminary data.</text>
</comment>
<feature type="compositionally biased region" description="Polar residues" evidence="1">
    <location>
        <begin position="62"/>
        <end position="82"/>
    </location>
</feature>
<feature type="region of interest" description="Disordered" evidence="1">
    <location>
        <begin position="622"/>
        <end position="722"/>
    </location>
</feature>
<dbReference type="OrthoDB" id="10684945at2759"/>
<feature type="compositionally biased region" description="Basic residues" evidence="1">
    <location>
        <begin position="917"/>
        <end position="932"/>
    </location>
</feature>
<feature type="compositionally biased region" description="Pro residues" evidence="1">
    <location>
        <begin position="629"/>
        <end position="640"/>
    </location>
</feature>
<dbReference type="Proteomes" id="UP000038009">
    <property type="component" value="Unassembled WGS sequence"/>
</dbReference>
<feature type="compositionally biased region" description="Polar residues" evidence="1">
    <location>
        <begin position="463"/>
        <end position="475"/>
    </location>
</feature>
<accession>A0A0N1I6M1</accession>
<feature type="compositionally biased region" description="Pro residues" evidence="1">
    <location>
        <begin position="653"/>
        <end position="666"/>
    </location>
</feature>